<dbReference type="Pfam" id="PF13567">
    <property type="entry name" value="DUF4131"/>
    <property type="match status" value="1"/>
</dbReference>
<dbReference type="eggNOG" id="COG0658">
    <property type="taxonomic scope" value="Bacteria"/>
</dbReference>
<feature type="transmembrane region" description="Helical" evidence="6">
    <location>
        <begin position="26"/>
        <end position="50"/>
    </location>
</feature>
<dbReference type="RefSeq" id="WP_005992304.1">
    <property type="nucleotide sequence ID" value="NZ_AECZ01000007.1"/>
</dbReference>
<feature type="transmembrane region" description="Helical" evidence="6">
    <location>
        <begin position="405"/>
        <end position="427"/>
    </location>
</feature>
<dbReference type="PANTHER" id="PTHR30619">
    <property type="entry name" value="DNA INTERNALIZATION/COMPETENCE PROTEIN COMEC/REC2"/>
    <property type="match status" value="1"/>
</dbReference>
<feature type="transmembrane region" description="Helical" evidence="6">
    <location>
        <begin position="507"/>
        <end position="526"/>
    </location>
</feature>
<dbReference type="InterPro" id="IPR004477">
    <property type="entry name" value="ComEC_N"/>
</dbReference>
<dbReference type="STRING" id="596151.DesfrDRAFT_1329"/>
<evidence type="ECO:0000313" key="10">
    <source>
        <dbReference type="Proteomes" id="UP000006250"/>
    </source>
</evidence>
<reference evidence="9 10" key="1">
    <citation type="submission" date="2010-08" db="EMBL/GenBank/DDBJ databases">
        <title>The draft genome of Desulfovibrio fructosovorans JJ.</title>
        <authorList>
            <consortium name="US DOE Joint Genome Institute (JGI-PGF)"/>
            <person name="Lucas S."/>
            <person name="Copeland A."/>
            <person name="Lapidus A."/>
            <person name="Cheng J.-F."/>
            <person name="Bruce D."/>
            <person name="Goodwin L."/>
            <person name="Pitluck S."/>
            <person name="Land M.L."/>
            <person name="Hauser L."/>
            <person name="Chang Y.-J."/>
            <person name="Jeffries C."/>
            <person name="Wall J.D."/>
            <person name="Stahl D.A."/>
            <person name="Arkin A.P."/>
            <person name="Dehal P."/>
            <person name="Stolyar S.M."/>
            <person name="Hazen T.C."/>
            <person name="Woyke T.J."/>
        </authorList>
    </citation>
    <scope>NUCLEOTIDE SEQUENCE [LARGE SCALE GENOMIC DNA]</scope>
    <source>
        <strain evidence="9 10">JJ</strain>
    </source>
</reference>
<keyword evidence="10" id="KW-1185">Reference proteome</keyword>
<dbReference type="EMBL" id="AECZ01000007">
    <property type="protein sequence ID" value="EFL51794.1"/>
    <property type="molecule type" value="Genomic_DNA"/>
</dbReference>
<dbReference type="SUPFAM" id="SSF56281">
    <property type="entry name" value="Metallo-hydrolase/oxidoreductase"/>
    <property type="match status" value="1"/>
</dbReference>
<feature type="transmembrane region" description="Helical" evidence="6">
    <location>
        <begin position="349"/>
        <end position="368"/>
    </location>
</feature>
<feature type="transmembrane region" description="Helical" evidence="6">
    <location>
        <begin position="62"/>
        <end position="83"/>
    </location>
</feature>
<evidence type="ECO:0000256" key="3">
    <source>
        <dbReference type="ARBA" id="ARBA00022692"/>
    </source>
</evidence>
<evidence type="ECO:0000256" key="4">
    <source>
        <dbReference type="ARBA" id="ARBA00022989"/>
    </source>
</evidence>
<evidence type="ECO:0000256" key="1">
    <source>
        <dbReference type="ARBA" id="ARBA00004651"/>
    </source>
</evidence>
<feature type="domain" description="DUF4131" evidence="8">
    <location>
        <begin position="39"/>
        <end position="192"/>
    </location>
</feature>
<dbReference type="InterPro" id="IPR035681">
    <property type="entry name" value="ComA-like_MBL"/>
</dbReference>
<feature type="transmembrane region" description="Helical" evidence="6">
    <location>
        <begin position="468"/>
        <end position="487"/>
    </location>
</feature>
<feature type="transmembrane region" description="Helical" evidence="6">
    <location>
        <begin position="533"/>
        <end position="552"/>
    </location>
</feature>
<feature type="transmembrane region" description="Helical" evidence="6">
    <location>
        <begin position="304"/>
        <end position="321"/>
    </location>
</feature>
<feature type="transmembrane region" description="Helical" evidence="6">
    <location>
        <begin position="267"/>
        <end position="292"/>
    </location>
</feature>
<dbReference type="AlphaFoldDB" id="E1JUN0"/>
<dbReference type="InterPro" id="IPR025405">
    <property type="entry name" value="DUF4131"/>
</dbReference>
<dbReference type="Pfam" id="PF03772">
    <property type="entry name" value="Competence"/>
    <property type="match status" value="1"/>
</dbReference>
<sequence length="819" mass="85857">MGQSAKRQEPKGPSRVPPLLPWQPCLLAYGAGILAAHFLTAAFCALLLLLAFPRPAKGRPPIAAIAGTWALGLLVGLVALPAVPRDLAPCLTSHAPLTVTGRVAAVGANPEARLSVTLEDVQLSDPDCKDAPLPGRLSLTIDRPAFRPIPGDRLAVTARVRPTRGFENPGTADYAFSRRLEDVFFRAYARGDKDGQVRRIAPSRDLPAVWREALRRRVMDNLVPPEHADAAGRAGRAMVAALVFGDRSGLTETDVDLVRRASLAHTLALSGMHVGFVAAMGAALAALLGRLWPRIHLSIPRPHLIALFAAPPVAAYCWLGGLTPSLTRAALMFAAFGLMALLRRDRALLDGLFLALAAILLVSPLAAYDPRLQLSALAVSGIGVFWPLFPRFSRHVPFTGPAKSVFLWVGGTLWVSLCAEAAVMPLISRLYGDLTPNPWINLLWLPVLGGVAMPLALAGLVASILPGLAGLGAGLLGAAAACCEGLMRLLAAANAHGLLLSSAVLRPGWIETLGCLGLLAALAMAVSGGRRPVAAMAASLVLLVFPTVWRSFSDMREVVRITVLDVGQGQSVALALPGGRRLLVDAGGLFGNFDVGRAVVGAFLTDGRPPRLAAAFASHPHRDHIKGFISLLDRFSIGNYYDNGGAPEGNLAVPIEGTLAKRRIPHASLAAGDAFDLGDGLRLAVLHPGPDDALDGNNGSLILRLTWNGRGLAVIPGDAERGVLRRLAASGEALDAAVLVLPHHGSVTGLAKRFYAAVSPRVAIASCGDGGRYPAGKVAATLERLGCAVYATNRDGAVTVRFDTPEGAPRVDTAGQLRQ</sequence>
<dbReference type="eggNOG" id="COG2333">
    <property type="taxonomic scope" value="Bacteria"/>
</dbReference>
<dbReference type="InterPro" id="IPR052159">
    <property type="entry name" value="Competence_DNA_uptake"/>
</dbReference>
<dbReference type="OrthoDB" id="9790149at2"/>
<dbReference type="PANTHER" id="PTHR30619:SF1">
    <property type="entry name" value="RECOMBINATION PROTEIN 2"/>
    <property type="match status" value="1"/>
</dbReference>
<keyword evidence="2" id="KW-1003">Cell membrane</keyword>
<evidence type="ECO:0000256" key="6">
    <source>
        <dbReference type="SAM" id="Phobius"/>
    </source>
</evidence>
<name>E1JUN0_SOLFR</name>
<dbReference type="Gene3D" id="3.60.15.10">
    <property type="entry name" value="Ribonuclease Z/Hydroxyacylglutathione hydrolase-like"/>
    <property type="match status" value="1"/>
</dbReference>
<dbReference type="InterPro" id="IPR036866">
    <property type="entry name" value="RibonucZ/Hydroxyglut_hydro"/>
</dbReference>
<proteinExistence type="predicted"/>
<comment type="caution">
    <text evidence="9">The sequence shown here is derived from an EMBL/GenBank/DDBJ whole genome shotgun (WGS) entry which is preliminary data.</text>
</comment>
<comment type="subcellular location">
    <subcellularLocation>
        <location evidence="1">Cell membrane</location>
        <topology evidence="1">Multi-pass membrane protein</topology>
    </subcellularLocation>
</comment>
<dbReference type="CDD" id="cd07731">
    <property type="entry name" value="ComA-like_MBL-fold"/>
    <property type="match status" value="1"/>
</dbReference>
<evidence type="ECO:0000259" key="7">
    <source>
        <dbReference type="Pfam" id="PF03772"/>
    </source>
</evidence>
<dbReference type="GO" id="GO:0005886">
    <property type="term" value="C:plasma membrane"/>
    <property type="evidence" value="ECO:0007669"/>
    <property type="project" value="UniProtKB-SubCell"/>
</dbReference>
<organism evidence="9 10">
    <name type="scientific">Solidesulfovibrio fructosivorans JJ]</name>
    <dbReference type="NCBI Taxonomy" id="596151"/>
    <lineage>
        <taxon>Bacteria</taxon>
        <taxon>Pseudomonadati</taxon>
        <taxon>Thermodesulfobacteriota</taxon>
        <taxon>Desulfovibrionia</taxon>
        <taxon>Desulfovibrionales</taxon>
        <taxon>Desulfovibrionaceae</taxon>
        <taxon>Solidesulfovibrio</taxon>
    </lineage>
</organism>
<evidence type="ECO:0000259" key="8">
    <source>
        <dbReference type="Pfam" id="PF13567"/>
    </source>
</evidence>
<evidence type="ECO:0000256" key="5">
    <source>
        <dbReference type="ARBA" id="ARBA00023136"/>
    </source>
</evidence>
<keyword evidence="5 6" id="KW-0472">Membrane</keyword>
<feature type="transmembrane region" description="Helical" evidence="6">
    <location>
        <begin position="439"/>
        <end position="461"/>
    </location>
</feature>
<evidence type="ECO:0000313" key="9">
    <source>
        <dbReference type="EMBL" id="EFL51794.1"/>
    </source>
</evidence>
<dbReference type="NCBIfam" id="TIGR00360">
    <property type="entry name" value="ComEC_N-term"/>
    <property type="match status" value="1"/>
</dbReference>
<keyword evidence="4 6" id="KW-1133">Transmembrane helix</keyword>
<protein>
    <submittedName>
        <fullName evidence="9">ComEC/Rec2-related protein</fullName>
    </submittedName>
</protein>
<feature type="domain" description="ComEC/Rec2-related protein" evidence="7">
    <location>
        <begin position="242"/>
        <end position="524"/>
    </location>
</feature>
<dbReference type="Proteomes" id="UP000006250">
    <property type="component" value="Unassembled WGS sequence"/>
</dbReference>
<evidence type="ECO:0000256" key="2">
    <source>
        <dbReference type="ARBA" id="ARBA00022475"/>
    </source>
</evidence>
<accession>E1JUN0</accession>
<feature type="transmembrane region" description="Helical" evidence="6">
    <location>
        <begin position="374"/>
        <end position="393"/>
    </location>
</feature>
<keyword evidence="3 6" id="KW-0812">Transmembrane</keyword>
<gene>
    <name evidence="9" type="ORF">DesfrDRAFT_1329</name>
</gene>